<dbReference type="PANTHER" id="PTHR19446">
    <property type="entry name" value="REVERSE TRANSCRIPTASES"/>
    <property type="match status" value="1"/>
</dbReference>
<comment type="caution">
    <text evidence="2">The sequence shown here is derived from an EMBL/GenBank/DDBJ whole genome shotgun (WGS) entry which is preliminary data.</text>
</comment>
<gene>
    <name evidence="2" type="ORF">EVAR_43442_1</name>
</gene>
<dbReference type="Proteomes" id="UP000299102">
    <property type="component" value="Unassembled WGS sequence"/>
</dbReference>
<dbReference type="InterPro" id="IPR000477">
    <property type="entry name" value="RT_dom"/>
</dbReference>
<dbReference type="CDD" id="cd01650">
    <property type="entry name" value="RT_nLTR_like"/>
    <property type="match status" value="1"/>
</dbReference>
<reference evidence="2 3" key="1">
    <citation type="journal article" date="2019" name="Commun. Biol.">
        <title>The bagworm genome reveals a unique fibroin gene that provides high tensile strength.</title>
        <authorList>
            <person name="Kono N."/>
            <person name="Nakamura H."/>
            <person name="Ohtoshi R."/>
            <person name="Tomita M."/>
            <person name="Numata K."/>
            <person name="Arakawa K."/>
        </authorList>
    </citation>
    <scope>NUCLEOTIDE SEQUENCE [LARGE SCALE GENOMIC DNA]</scope>
</reference>
<keyword evidence="2" id="KW-0695">RNA-directed DNA polymerase</keyword>
<sequence length="261" mass="30411">MWATPERDLALPFYVMISSERRPVAASAWEIINPLRNNVWKEAVVTGLPKSEKPRDLPASYRPISLLSELGKLFEKTIKTRLNEHVIGKGLIINEKFGFRPNHSCPQQVHRFVEHISKGFKKKRKTVVVFYDVAKAFDRVWHAGLIHKFYTLELQYRLVLIIQNYLRNRNFTFRHENTLSAKRKIKAGVPQGSTLSPLLYSAYVNDIPRPSNGVQLTLFADDTALYVRSISFRDTTPQLERVIDELTRWLRLWRINVNPEK</sequence>
<proteinExistence type="predicted"/>
<dbReference type="OrthoDB" id="10020599at2759"/>
<dbReference type="SUPFAM" id="SSF56672">
    <property type="entry name" value="DNA/RNA polymerases"/>
    <property type="match status" value="1"/>
</dbReference>
<name>A0A4C1Y9N1_EUMVA</name>
<dbReference type="EMBL" id="BGZK01001154">
    <property type="protein sequence ID" value="GBP72706.1"/>
    <property type="molecule type" value="Genomic_DNA"/>
</dbReference>
<dbReference type="Pfam" id="PF00078">
    <property type="entry name" value="RVT_1"/>
    <property type="match status" value="1"/>
</dbReference>
<keyword evidence="3" id="KW-1185">Reference proteome</keyword>
<keyword evidence="2" id="KW-0548">Nucleotidyltransferase</keyword>
<protein>
    <submittedName>
        <fullName evidence="2">Probable RNA-directed DNA polymerase from transposon X-element</fullName>
    </submittedName>
</protein>
<dbReference type="InterPro" id="IPR043502">
    <property type="entry name" value="DNA/RNA_pol_sf"/>
</dbReference>
<dbReference type="AlphaFoldDB" id="A0A4C1Y9N1"/>
<dbReference type="PROSITE" id="PS50878">
    <property type="entry name" value="RT_POL"/>
    <property type="match status" value="1"/>
</dbReference>
<dbReference type="GO" id="GO:0003964">
    <property type="term" value="F:RNA-directed DNA polymerase activity"/>
    <property type="evidence" value="ECO:0007669"/>
    <property type="project" value="UniProtKB-KW"/>
</dbReference>
<organism evidence="2 3">
    <name type="scientific">Eumeta variegata</name>
    <name type="common">Bagworm moth</name>
    <name type="synonym">Eumeta japonica</name>
    <dbReference type="NCBI Taxonomy" id="151549"/>
    <lineage>
        <taxon>Eukaryota</taxon>
        <taxon>Metazoa</taxon>
        <taxon>Ecdysozoa</taxon>
        <taxon>Arthropoda</taxon>
        <taxon>Hexapoda</taxon>
        <taxon>Insecta</taxon>
        <taxon>Pterygota</taxon>
        <taxon>Neoptera</taxon>
        <taxon>Endopterygota</taxon>
        <taxon>Lepidoptera</taxon>
        <taxon>Glossata</taxon>
        <taxon>Ditrysia</taxon>
        <taxon>Tineoidea</taxon>
        <taxon>Psychidae</taxon>
        <taxon>Oiketicinae</taxon>
        <taxon>Eumeta</taxon>
    </lineage>
</organism>
<feature type="domain" description="Reverse transcriptase" evidence="1">
    <location>
        <begin position="29"/>
        <end position="261"/>
    </location>
</feature>
<evidence type="ECO:0000313" key="3">
    <source>
        <dbReference type="Proteomes" id="UP000299102"/>
    </source>
</evidence>
<evidence type="ECO:0000259" key="1">
    <source>
        <dbReference type="PROSITE" id="PS50878"/>
    </source>
</evidence>
<evidence type="ECO:0000313" key="2">
    <source>
        <dbReference type="EMBL" id="GBP72706.1"/>
    </source>
</evidence>
<accession>A0A4C1Y9N1</accession>
<keyword evidence="2" id="KW-0808">Transferase</keyword>